<dbReference type="EMBL" id="JBBWUH010000006">
    <property type="protein sequence ID" value="KAK8164426.1"/>
    <property type="molecule type" value="Genomic_DNA"/>
</dbReference>
<dbReference type="Proteomes" id="UP001456524">
    <property type="component" value="Unassembled WGS sequence"/>
</dbReference>
<reference evidence="1 2" key="1">
    <citation type="journal article" date="2022" name="G3 (Bethesda)">
        <title>Enemy or ally: a genomic approach to elucidate the lifestyle of Phyllosticta citrichinaensis.</title>
        <authorList>
            <person name="Buijs V.A."/>
            <person name="Groenewald J.Z."/>
            <person name="Haridas S."/>
            <person name="LaButti K.M."/>
            <person name="Lipzen A."/>
            <person name="Martin F.M."/>
            <person name="Barry K."/>
            <person name="Grigoriev I.V."/>
            <person name="Crous P.W."/>
            <person name="Seidl M.F."/>
        </authorList>
    </citation>
    <scope>NUCLEOTIDE SEQUENCE [LARGE SCALE GENOMIC DNA]</scope>
    <source>
        <strain evidence="1 2">CBS 129764</strain>
    </source>
</reference>
<sequence length="666" mass="75506">MYLYMADFDPEDAPRAYTYRWTRYCTLCMGNIAPFQERVRAVVEDTHRVSPVFQAKRLGTKLCGRVIYELPPAEVYHDCKNAFLVHESCYTIICAVVGSGRRWVPGGLLWRLGISLQPIFTSPSGRRQGMTRASFEDSLIQYCRSPSTAPNETGINRYLHHLPREVVLKVAQYTSQGYYQQCLINKVQVKRLLDSLCSLDTSNRIELLDSTKEILVTHVDVGGSSYISGIYDAKVPGSEVLRFHADQKTVFVWDDFGLLKIEPLADMSIKATPRKLLWYQITENAQNATFQVEYKQLMVASITDADPLKTWTTLWDTPYPPQPTDLRFFVNHDKFPNYQSRVPMRTVDLRHNPIGLMVTLSPIHRRLNGIEAIYSMDRIPRILADAEGSSSVCNFVPLNEGEFITSLWMLEKHEIWTEYGEPLIAIQTSRGRQVFLGHYVPHEDRSSYRFSPLVMAEGDAVVTSIVYRDLGHRAPSVGLPFEIAATCSIRRPEQREKDVHHIILNHRPQTNPNWPDLIGPPLTSVHHSENPHTMTTASLDNVVSVETFTLCPPWQTAHVHLGALLHYADGTAAAVGECRVGQAERRVVSSPPTHVFWWESEASYTRREARSSVLPPTGPRTRTAGGIYFTTQDAPPFPGAGWTGREMRGRRICWTCDCDGSRVWIV</sequence>
<evidence type="ECO:0000313" key="1">
    <source>
        <dbReference type="EMBL" id="KAK8164426.1"/>
    </source>
</evidence>
<keyword evidence="2" id="KW-1185">Reference proteome</keyword>
<protein>
    <recommendedName>
        <fullName evidence="3">F-box domain-containing protein</fullName>
    </recommendedName>
</protein>
<evidence type="ECO:0008006" key="3">
    <source>
        <dbReference type="Google" id="ProtNLM"/>
    </source>
</evidence>
<name>A0ABR1XRV2_9PEZI</name>
<accession>A0ABR1XRV2</accession>
<organism evidence="1 2">
    <name type="scientific">Phyllosticta citrichinensis</name>
    <dbReference type="NCBI Taxonomy" id="1130410"/>
    <lineage>
        <taxon>Eukaryota</taxon>
        <taxon>Fungi</taxon>
        <taxon>Dikarya</taxon>
        <taxon>Ascomycota</taxon>
        <taxon>Pezizomycotina</taxon>
        <taxon>Dothideomycetes</taxon>
        <taxon>Dothideomycetes incertae sedis</taxon>
        <taxon>Botryosphaeriales</taxon>
        <taxon>Phyllostictaceae</taxon>
        <taxon>Phyllosticta</taxon>
    </lineage>
</organism>
<gene>
    <name evidence="1" type="ORF">IWX90DRAFT_479019</name>
</gene>
<evidence type="ECO:0000313" key="2">
    <source>
        <dbReference type="Proteomes" id="UP001456524"/>
    </source>
</evidence>
<comment type="caution">
    <text evidence="1">The sequence shown here is derived from an EMBL/GenBank/DDBJ whole genome shotgun (WGS) entry which is preliminary data.</text>
</comment>
<proteinExistence type="predicted"/>